<accession>A0AAN4ZCF7</accession>
<gene>
    <name evidence="2" type="ORF">PMAYCL1PPCAC_08827</name>
</gene>
<feature type="region of interest" description="Disordered" evidence="1">
    <location>
        <begin position="33"/>
        <end position="100"/>
    </location>
</feature>
<keyword evidence="3" id="KW-1185">Reference proteome</keyword>
<evidence type="ECO:0000313" key="2">
    <source>
        <dbReference type="EMBL" id="GMR38632.1"/>
    </source>
</evidence>
<dbReference type="AlphaFoldDB" id="A0AAN4ZCF7"/>
<protein>
    <submittedName>
        <fullName evidence="2">Uncharacterized protein</fullName>
    </submittedName>
</protein>
<organism evidence="2 3">
    <name type="scientific">Pristionchus mayeri</name>
    <dbReference type="NCBI Taxonomy" id="1317129"/>
    <lineage>
        <taxon>Eukaryota</taxon>
        <taxon>Metazoa</taxon>
        <taxon>Ecdysozoa</taxon>
        <taxon>Nematoda</taxon>
        <taxon>Chromadorea</taxon>
        <taxon>Rhabditida</taxon>
        <taxon>Rhabditina</taxon>
        <taxon>Diplogasteromorpha</taxon>
        <taxon>Diplogasteroidea</taxon>
        <taxon>Neodiplogasteridae</taxon>
        <taxon>Pristionchus</taxon>
    </lineage>
</organism>
<proteinExistence type="predicted"/>
<reference evidence="3" key="1">
    <citation type="submission" date="2022-10" db="EMBL/GenBank/DDBJ databases">
        <title>Genome assembly of Pristionchus species.</title>
        <authorList>
            <person name="Yoshida K."/>
            <person name="Sommer R.J."/>
        </authorList>
    </citation>
    <scope>NUCLEOTIDE SEQUENCE [LARGE SCALE GENOMIC DNA]</scope>
    <source>
        <strain evidence="3">RS5460</strain>
    </source>
</reference>
<feature type="non-terminal residue" evidence="2">
    <location>
        <position position="1"/>
    </location>
</feature>
<name>A0AAN4ZCF7_9BILA</name>
<sequence>SPPCRTTRSLQMLRTAPRLAMLLSPSSSIATLASTAERTARRRSHPSFCSSTRSSTTRRSLLGTHSTLRVFTTPSTSFSSPSSSSSLSSLPNSCLESNNR</sequence>
<comment type="caution">
    <text evidence="2">The sequence shown here is derived from an EMBL/GenBank/DDBJ whole genome shotgun (WGS) entry which is preliminary data.</text>
</comment>
<dbReference type="EMBL" id="BTRK01000002">
    <property type="protein sequence ID" value="GMR38632.1"/>
    <property type="molecule type" value="Genomic_DNA"/>
</dbReference>
<evidence type="ECO:0000313" key="3">
    <source>
        <dbReference type="Proteomes" id="UP001328107"/>
    </source>
</evidence>
<evidence type="ECO:0000256" key="1">
    <source>
        <dbReference type="SAM" id="MobiDB-lite"/>
    </source>
</evidence>
<feature type="compositionally biased region" description="Low complexity" evidence="1">
    <location>
        <begin position="46"/>
        <end position="100"/>
    </location>
</feature>
<dbReference type="Proteomes" id="UP001328107">
    <property type="component" value="Unassembled WGS sequence"/>
</dbReference>